<dbReference type="Proteomes" id="UP000036923">
    <property type="component" value="Unassembled WGS sequence"/>
</dbReference>
<dbReference type="OrthoDB" id="5291305at2"/>
<dbReference type="PATRIC" id="fig|398512.5.peg.1803"/>
<sequence>MNEVLQKNLKLLEKHQPNVYKKIQLYTNNRYVPQNNIIEKIVLAKQGDIIINMLVKINGEDYILCDHEDPINEAYRWIDKYIDPTNKADIVFGMGFGYHLEVLLTGFKNKKVIIVEPDISLFFHIISIRNLELIIKKSEILLDESIENVLERVKLLLWDTRQGGIQCEPFEVYGYMFDSLWDDLRSKFIKQAENFNVDFSTKRVFGELWTANSLENSQRINEASNFQGLIGKFTGMPGILISAGPSLRKNIHLLKEIQDKAVLMAAGKAVAVLEEYGITPHFMVGIDASEAEAELHSKVKSSNIYFIYTNQIAAGSVKSYRGPKFLMNYPVDNFTSEFLKFANIKSEYVLSGPSVANTCGDLLFRMGCNPIILVGQDLAYTGRRVNEAENNDPNLVLENDVFGQPIYTNTVFLAMRNWFESYFEKIKDKVEVFNATEGGLNIENIKNCRLEELISRIKPVESDIEALISRIYKQSRFDIEMDKKLGHFTNRLGAEISKFERLFNEQESIVDSIAKDIYHPSKNKNLFNKMAKRVSEITDMLMDSEYYNVLLKNLVDIDFYLIKLEVDRATKEYRDYGEIKQVFTKAMKHQIILVKDRTQKIKGYMEASSAIGVG</sequence>
<reference evidence="4" key="1">
    <citation type="submission" date="2015-07" db="EMBL/GenBank/DDBJ databases">
        <title>Near-Complete Genome Sequence of the Cellulolytic Bacterium Bacteroides (Pseudobacteroides) cellulosolvens ATCC 35603.</title>
        <authorList>
            <person name="Dassa B."/>
            <person name="Utturkar S.M."/>
            <person name="Klingeman D.M."/>
            <person name="Hurt R.A."/>
            <person name="Keller M."/>
            <person name="Xu J."/>
            <person name="Reddy Y.H.K."/>
            <person name="Borovok I."/>
            <person name="Grinberg I.R."/>
            <person name="Lamed R."/>
            <person name="Zhivin O."/>
            <person name="Bayer E.A."/>
            <person name="Brown S.D."/>
        </authorList>
    </citation>
    <scope>NUCLEOTIDE SEQUENCE [LARGE SCALE GENOMIC DNA]</scope>
    <source>
        <strain evidence="4">DSM 2933</strain>
    </source>
</reference>
<organism evidence="3 4">
    <name type="scientific">Pseudobacteroides cellulosolvens ATCC 35603 = DSM 2933</name>
    <dbReference type="NCBI Taxonomy" id="398512"/>
    <lineage>
        <taxon>Bacteria</taxon>
        <taxon>Bacillati</taxon>
        <taxon>Bacillota</taxon>
        <taxon>Clostridia</taxon>
        <taxon>Eubacteriales</taxon>
        <taxon>Oscillospiraceae</taxon>
        <taxon>Pseudobacteroides</taxon>
    </lineage>
</organism>
<dbReference type="eggNOG" id="COG2604">
    <property type="taxonomic scope" value="Bacteria"/>
</dbReference>
<dbReference type="AlphaFoldDB" id="A0A0L6JKX3"/>
<name>A0A0L6JKX3_9FIRM</name>
<dbReference type="PANTHER" id="PTHR41786">
    <property type="entry name" value="MOTILITY ACCESSORY FACTOR MAF"/>
    <property type="match status" value="1"/>
</dbReference>
<dbReference type="Pfam" id="PF20157">
    <property type="entry name" value="Maf_flag10_N"/>
    <property type="match status" value="1"/>
</dbReference>
<dbReference type="InterPro" id="IPR002826">
    <property type="entry name" value="MptE-like"/>
</dbReference>
<evidence type="ECO:0000259" key="1">
    <source>
        <dbReference type="Pfam" id="PF01973"/>
    </source>
</evidence>
<keyword evidence="4" id="KW-1185">Reference proteome</keyword>
<feature type="domain" description="6-hydroxymethylpterin diphosphokinase MptE-like" evidence="1">
    <location>
        <begin position="212"/>
        <end position="382"/>
    </location>
</feature>
<evidence type="ECO:0008006" key="5">
    <source>
        <dbReference type="Google" id="ProtNLM"/>
    </source>
</evidence>
<accession>A0A0L6JKX3</accession>
<dbReference type="EMBL" id="LGTC01000001">
    <property type="protein sequence ID" value="KNY26471.1"/>
    <property type="molecule type" value="Genomic_DNA"/>
</dbReference>
<protein>
    <recommendedName>
        <fullName evidence="5">DUF115 domain-containing protein</fullName>
    </recommendedName>
</protein>
<evidence type="ECO:0000259" key="2">
    <source>
        <dbReference type="Pfam" id="PF20157"/>
    </source>
</evidence>
<proteinExistence type="predicted"/>
<feature type="domain" description="Glycosyltransferase Maf N-terminal" evidence="2">
    <location>
        <begin position="87"/>
        <end position="137"/>
    </location>
</feature>
<dbReference type="STRING" id="398512.Bccel_1733"/>
<dbReference type="Pfam" id="PF01973">
    <property type="entry name" value="MptE-like"/>
    <property type="match status" value="1"/>
</dbReference>
<evidence type="ECO:0000313" key="4">
    <source>
        <dbReference type="Proteomes" id="UP000036923"/>
    </source>
</evidence>
<dbReference type="InterPro" id="IPR045376">
    <property type="entry name" value="Maf_N"/>
</dbReference>
<dbReference type="PANTHER" id="PTHR41786:SF1">
    <property type="entry name" value="6-HYDROXYMETHYLPTERIN DIPHOSPHOKINASE MPTE-LIKE DOMAIN-CONTAINING PROTEIN"/>
    <property type="match status" value="1"/>
</dbReference>
<gene>
    <name evidence="3" type="ORF">Bccel_1733</name>
</gene>
<comment type="caution">
    <text evidence="3">The sequence shown here is derived from an EMBL/GenBank/DDBJ whole genome shotgun (WGS) entry which is preliminary data.</text>
</comment>
<evidence type="ECO:0000313" key="3">
    <source>
        <dbReference type="EMBL" id="KNY26471.1"/>
    </source>
</evidence>